<dbReference type="InterPro" id="IPR029063">
    <property type="entry name" value="SAM-dependent_MTases_sf"/>
</dbReference>
<feature type="compositionally biased region" description="Low complexity" evidence="1">
    <location>
        <begin position="71"/>
        <end position="98"/>
    </location>
</feature>
<evidence type="ECO:0000256" key="1">
    <source>
        <dbReference type="SAM" id="MobiDB-lite"/>
    </source>
</evidence>
<dbReference type="EMBL" id="HBIX01006031">
    <property type="protein sequence ID" value="CAE0712022.1"/>
    <property type="molecule type" value="Transcribed_RNA"/>
</dbReference>
<organism evidence="3">
    <name type="scientific">Pseudo-nitzschia australis</name>
    <dbReference type="NCBI Taxonomy" id="44445"/>
    <lineage>
        <taxon>Eukaryota</taxon>
        <taxon>Sar</taxon>
        <taxon>Stramenopiles</taxon>
        <taxon>Ochrophyta</taxon>
        <taxon>Bacillariophyta</taxon>
        <taxon>Bacillariophyceae</taxon>
        <taxon>Bacillariophycidae</taxon>
        <taxon>Bacillariales</taxon>
        <taxon>Bacillariaceae</taxon>
        <taxon>Pseudo-nitzschia</taxon>
    </lineage>
</organism>
<protein>
    <submittedName>
        <fullName evidence="3">Uncharacterized protein</fullName>
    </submittedName>
</protein>
<dbReference type="Gene3D" id="3.40.50.150">
    <property type="entry name" value="Vaccinia Virus protein VP39"/>
    <property type="match status" value="1"/>
</dbReference>
<keyword evidence="2" id="KW-0812">Transmembrane</keyword>
<reference evidence="3" key="1">
    <citation type="submission" date="2021-01" db="EMBL/GenBank/DDBJ databases">
        <authorList>
            <person name="Corre E."/>
            <person name="Pelletier E."/>
            <person name="Niang G."/>
            <person name="Scheremetjew M."/>
            <person name="Finn R."/>
            <person name="Kale V."/>
            <person name="Holt S."/>
            <person name="Cochrane G."/>
            <person name="Meng A."/>
            <person name="Brown T."/>
            <person name="Cohen L."/>
        </authorList>
    </citation>
    <scope>NUCLEOTIDE SEQUENCE</scope>
    <source>
        <strain evidence="3">10249 10 AB</strain>
    </source>
</reference>
<feature type="transmembrane region" description="Helical" evidence="2">
    <location>
        <begin position="20"/>
        <end position="38"/>
    </location>
</feature>
<dbReference type="AlphaFoldDB" id="A0A7S4ADH6"/>
<dbReference type="SUPFAM" id="SSF53335">
    <property type="entry name" value="S-adenosyl-L-methionine-dependent methyltransferases"/>
    <property type="match status" value="1"/>
</dbReference>
<gene>
    <name evidence="3" type="ORF">PAUS00366_LOCUS4774</name>
</gene>
<name>A0A7S4ADH6_9STRA</name>
<keyword evidence="2" id="KW-1133">Transmembrane helix</keyword>
<feature type="region of interest" description="Disordered" evidence="1">
    <location>
        <begin position="67"/>
        <end position="98"/>
    </location>
</feature>
<evidence type="ECO:0000256" key="2">
    <source>
        <dbReference type="SAM" id="Phobius"/>
    </source>
</evidence>
<accession>A0A7S4ADH6</accession>
<evidence type="ECO:0000313" key="3">
    <source>
        <dbReference type="EMBL" id="CAE0712022.1"/>
    </source>
</evidence>
<proteinExistence type="predicted"/>
<sequence length="391" mass="44343">MEYDPEKRHPKGESFQGRNTRWIMYIFLGLAVLSFLIAHPSMQQYKGEEEEYEEEGHRRESEMSYLKARKASGTSTSTTTSTTTTTTTEANTAASTSTQQDFRAVAHPFGTDKVAGHIHIQPCLDDNSKCLHPSAGQPTCRVWGHFYDTIYNRWLGKYSTEDADPIQFLEIGFYKGKGFESYTNFLPTAEKHSMEISCIEPGERSEGKWPWGNFPQEHRWYQSLLDSKRLHCGDASDYDFLKTTWTEQMNRPDAPPLMVVVDDGAHIDSQMAQTLFFWFPRIQPGGILVVEDIQPIPEANKFRTHIVPQVMKDLHWCGGSARVSVSDTLCFPTIQPLLKGIHCEMHICVFVRNDAPAYEPDEVDSKTPPGAFTDAQKCLFGPHEAAEKSSR</sequence>
<keyword evidence="2" id="KW-0472">Membrane</keyword>